<accession>A0A516Q4W8</accession>
<dbReference type="OrthoDB" id="5357528at2"/>
<reference evidence="6 7" key="1">
    <citation type="submission" date="2019-07" db="EMBL/GenBank/DDBJ databases">
        <title>Microlunatus dokdonensis sp. nov. isolated from the rhizospheric soil of the wild plant Elymus tsukushiensis.</title>
        <authorList>
            <person name="Ghim S.-Y."/>
            <person name="Hwang Y.-J."/>
            <person name="Son J.-S."/>
            <person name="Shin J.-H."/>
        </authorList>
    </citation>
    <scope>NUCLEOTIDE SEQUENCE [LARGE SCALE GENOMIC DNA]</scope>
    <source>
        <strain evidence="6 7">KUDC0627</strain>
    </source>
</reference>
<dbReference type="Pfam" id="PF00005">
    <property type="entry name" value="ABC_tran"/>
    <property type="match status" value="1"/>
</dbReference>
<comment type="similarity">
    <text evidence="1">Belongs to the ABC transporter superfamily.</text>
</comment>
<evidence type="ECO:0000256" key="4">
    <source>
        <dbReference type="ARBA" id="ARBA00022840"/>
    </source>
</evidence>
<protein>
    <submittedName>
        <fullName evidence="6">ABC transporter ATP-binding protein</fullName>
    </submittedName>
</protein>
<dbReference type="Gene3D" id="3.40.50.300">
    <property type="entry name" value="P-loop containing nucleotide triphosphate hydrolases"/>
    <property type="match status" value="1"/>
</dbReference>
<dbReference type="GO" id="GO:0055085">
    <property type="term" value="P:transmembrane transport"/>
    <property type="evidence" value="ECO:0007669"/>
    <property type="project" value="UniProtKB-ARBA"/>
</dbReference>
<gene>
    <name evidence="6" type="ORF">FOE78_00745</name>
</gene>
<evidence type="ECO:0000259" key="5">
    <source>
        <dbReference type="PROSITE" id="PS50893"/>
    </source>
</evidence>
<dbReference type="InterPro" id="IPR017871">
    <property type="entry name" value="ABC_transporter-like_CS"/>
</dbReference>
<evidence type="ECO:0000256" key="1">
    <source>
        <dbReference type="ARBA" id="ARBA00005417"/>
    </source>
</evidence>
<dbReference type="EMBL" id="CP041692">
    <property type="protein sequence ID" value="QDP98487.1"/>
    <property type="molecule type" value="Genomic_DNA"/>
</dbReference>
<dbReference type="Pfam" id="PF08352">
    <property type="entry name" value="oligo_HPY"/>
    <property type="match status" value="1"/>
</dbReference>
<dbReference type="PROSITE" id="PS00211">
    <property type="entry name" value="ABC_TRANSPORTER_1"/>
    <property type="match status" value="1"/>
</dbReference>
<sequence>MLQVESVSKRFRIGGRTLHAVESVSFEVKPGQTLGVVGESGSGKSTLGRVALRLLQADAGRVLFEGQDLADLGQKELRERRRDLQMIFQNPLASLNPRMTMGAAIEDALIVQKMGGSAAARRARVGDLLTRVGLPRSVRDAHPFELSGGQQQRVGIARALSLSPKLVVCDEPVSAVDVSIQVQIIDLLRELQEELGIAYVFISHNLAVVQYLSDTVLVLYLGEVVEQAPAEQLFDAPRHPYTRALIDSILRVPHSAADRRMIAPPRGEIPSPLSPPSGCPYHPRCPIATDKCQHEKPSLQKDASGRLVACHYPLAPADATASTTPRLTKVLDTTVRSASKVDT</sequence>
<dbReference type="SUPFAM" id="SSF52540">
    <property type="entry name" value="P-loop containing nucleoside triphosphate hydrolases"/>
    <property type="match status" value="1"/>
</dbReference>
<evidence type="ECO:0000256" key="3">
    <source>
        <dbReference type="ARBA" id="ARBA00022741"/>
    </source>
</evidence>
<keyword evidence="2" id="KW-0813">Transport</keyword>
<dbReference type="PANTHER" id="PTHR43776:SF12">
    <property type="entry name" value="OLIGOPEPTIDE ABC TRANSPORTER, ATP-BINDING PROTEIN"/>
    <property type="match status" value="1"/>
</dbReference>
<keyword evidence="3" id="KW-0547">Nucleotide-binding</keyword>
<dbReference type="SMART" id="SM00382">
    <property type="entry name" value="AAA"/>
    <property type="match status" value="1"/>
</dbReference>
<dbReference type="InterPro" id="IPR027417">
    <property type="entry name" value="P-loop_NTPase"/>
</dbReference>
<feature type="domain" description="ABC transporter" evidence="5">
    <location>
        <begin position="2"/>
        <end position="246"/>
    </location>
</feature>
<keyword evidence="4 6" id="KW-0067">ATP-binding</keyword>
<dbReference type="GO" id="GO:0015833">
    <property type="term" value="P:peptide transport"/>
    <property type="evidence" value="ECO:0007669"/>
    <property type="project" value="InterPro"/>
</dbReference>
<evidence type="ECO:0000256" key="2">
    <source>
        <dbReference type="ARBA" id="ARBA00022448"/>
    </source>
</evidence>
<dbReference type="InterPro" id="IPR050319">
    <property type="entry name" value="ABC_transp_ATP-bind"/>
</dbReference>
<name>A0A516Q4W8_9ACTN</name>
<keyword evidence="7" id="KW-1185">Reference proteome</keyword>
<dbReference type="GO" id="GO:0016887">
    <property type="term" value="F:ATP hydrolysis activity"/>
    <property type="evidence" value="ECO:0007669"/>
    <property type="project" value="InterPro"/>
</dbReference>
<dbReference type="NCBIfam" id="TIGR01727">
    <property type="entry name" value="oligo_HPY"/>
    <property type="match status" value="1"/>
</dbReference>
<dbReference type="FunFam" id="3.40.50.300:FF:000016">
    <property type="entry name" value="Oligopeptide ABC transporter ATP-binding component"/>
    <property type="match status" value="1"/>
</dbReference>
<dbReference type="GO" id="GO:0005524">
    <property type="term" value="F:ATP binding"/>
    <property type="evidence" value="ECO:0007669"/>
    <property type="project" value="UniProtKB-KW"/>
</dbReference>
<dbReference type="InterPro" id="IPR003439">
    <property type="entry name" value="ABC_transporter-like_ATP-bd"/>
</dbReference>
<dbReference type="InterPro" id="IPR003593">
    <property type="entry name" value="AAA+_ATPase"/>
</dbReference>
<dbReference type="AlphaFoldDB" id="A0A516Q4W8"/>
<proteinExistence type="inferred from homology"/>
<evidence type="ECO:0000313" key="6">
    <source>
        <dbReference type="EMBL" id="QDP98487.1"/>
    </source>
</evidence>
<dbReference type="KEGG" id="mik:FOE78_00745"/>
<organism evidence="6 7">
    <name type="scientific">Microlunatus elymi</name>
    <dbReference type="NCBI Taxonomy" id="2596828"/>
    <lineage>
        <taxon>Bacteria</taxon>
        <taxon>Bacillati</taxon>
        <taxon>Actinomycetota</taxon>
        <taxon>Actinomycetes</taxon>
        <taxon>Propionibacteriales</taxon>
        <taxon>Propionibacteriaceae</taxon>
        <taxon>Microlunatus</taxon>
    </lineage>
</organism>
<dbReference type="CDD" id="cd03257">
    <property type="entry name" value="ABC_NikE_OppD_transporters"/>
    <property type="match status" value="1"/>
</dbReference>
<dbReference type="PANTHER" id="PTHR43776">
    <property type="entry name" value="TRANSPORT ATP-BINDING PROTEIN"/>
    <property type="match status" value="1"/>
</dbReference>
<evidence type="ECO:0000313" key="7">
    <source>
        <dbReference type="Proteomes" id="UP000319263"/>
    </source>
</evidence>
<dbReference type="PROSITE" id="PS50893">
    <property type="entry name" value="ABC_TRANSPORTER_2"/>
    <property type="match status" value="1"/>
</dbReference>
<dbReference type="InterPro" id="IPR013563">
    <property type="entry name" value="Oligopep_ABC_C"/>
</dbReference>
<dbReference type="Proteomes" id="UP000319263">
    <property type="component" value="Chromosome"/>
</dbReference>